<dbReference type="RefSeq" id="WP_148134950.1">
    <property type="nucleotide sequence ID" value="NZ_CP017634.1"/>
</dbReference>
<proteinExistence type="inferred from homology"/>
<dbReference type="GO" id="GO:0071973">
    <property type="term" value="P:bacterial-type flagellum-dependent cell motility"/>
    <property type="evidence" value="ECO:0007669"/>
    <property type="project" value="TreeGrafter"/>
</dbReference>
<dbReference type="CDD" id="cd16098">
    <property type="entry name" value="FliS"/>
    <property type="match status" value="1"/>
</dbReference>
<gene>
    <name evidence="7" type="ORF">DCMF_13765</name>
</gene>
<keyword evidence="5" id="KW-0143">Chaperone</keyword>
<organism evidence="7 8">
    <name type="scientific">Formimonas warabiya</name>
    <dbReference type="NCBI Taxonomy" id="1761012"/>
    <lineage>
        <taxon>Bacteria</taxon>
        <taxon>Bacillati</taxon>
        <taxon>Bacillota</taxon>
        <taxon>Clostridia</taxon>
        <taxon>Eubacteriales</taxon>
        <taxon>Peptococcaceae</taxon>
        <taxon>Candidatus Formimonas</taxon>
    </lineage>
</organism>
<evidence type="ECO:0000256" key="5">
    <source>
        <dbReference type="ARBA" id="ARBA00023186"/>
    </source>
</evidence>
<dbReference type="SUPFAM" id="SSF101116">
    <property type="entry name" value="Flagellar export chaperone FliS"/>
    <property type="match status" value="1"/>
</dbReference>
<dbReference type="Proteomes" id="UP000323521">
    <property type="component" value="Chromosome"/>
</dbReference>
<keyword evidence="8" id="KW-1185">Reference proteome</keyword>
<dbReference type="PIRSF" id="PIRSF039090">
    <property type="entry name" value="Flis"/>
    <property type="match status" value="1"/>
</dbReference>
<dbReference type="EMBL" id="CP017634">
    <property type="protein sequence ID" value="ATW25687.1"/>
    <property type="molecule type" value="Genomic_DNA"/>
</dbReference>
<dbReference type="InterPro" id="IPR003713">
    <property type="entry name" value="FliS"/>
</dbReference>
<dbReference type="Pfam" id="PF02561">
    <property type="entry name" value="FliS"/>
    <property type="match status" value="1"/>
</dbReference>
<dbReference type="GO" id="GO:0044780">
    <property type="term" value="P:bacterial-type flagellum assembly"/>
    <property type="evidence" value="ECO:0007669"/>
    <property type="project" value="InterPro"/>
</dbReference>
<evidence type="ECO:0000256" key="3">
    <source>
        <dbReference type="ARBA" id="ARBA00022490"/>
    </source>
</evidence>
<dbReference type="NCBIfam" id="TIGR00208">
    <property type="entry name" value="fliS"/>
    <property type="match status" value="1"/>
</dbReference>
<dbReference type="Gene3D" id="1.20.120.340">
    <property type="entry name" value="Flagellar protein FliS"/>
    <property type="match status" value="1"/>
</dbReference>
<dbReference type="PANTHER" id="PTHR34773">
    <property type="entry name" value="FLAGELLAR SECRETION CHAPERONE FLIS"/>
    <property type="match status" value="1"/>
</dbReference>
<dbReference type="InterPro" id="IPR036584">
    <property type="entry name" value="FliS_sf"/>
</dbReference>
<evidence type="ECO:0000313" key="7">
    <source>
        <dbReference type="EMBL" id="ATW25687.1"/>
    </source>
</evidence>
<comment type="similarity">
    <text evidence="2 6">Belongs to the FliS family.</text>
</comment>
<keyword evidence="7" id="KW-0282">Flagellum</keyword>
<dbReference type="AlphaFoldDB" id="A0A3G1KTD0"/>
<protein>
    <recommendedName>
        <fullName evidence="6">Flagellar secretion chaperone FliS</fullName>
    </recommendedName>
</protein>
<evidence type="ECO:0000256" key="4">
    <source>
        <dbReference type="ARBA" id="ARBA00022795"/>
    </source>
</evidence>
<evidence type="ECO:0000256" key="1">
    <source>
        <dbReference type="ARBA" id="ARBA00004514"/>
    </source>
</evidence>
<keyword evidence="4 6" id="KW-1005">Bacterial flagellum biogenesis</keyword>
<dbReference type="OrthoDB" id="1524959at2"/>
<dbReference type="PANTHER" id="PTHR34773:SF1">
    <property type="entry name" value="FLAGELLAR SECRETION CHAPERONE FLIS"/>
    <property type="match status" value="1"/>
</dbReference>
<evidence type="ECO:0000256" key="6">
    <source>
        <dbReference type="PIRNR" id="PIRNR039090"/>
    </source>
</evidence>
<evidence type="ECO:0000313" key="8">
    <source>
        <dbReference type="Proteomes" id="UP000323521"/>
    </source>
</evidence>
<name>A0A3G1KTD0_FORW1</name>
<reference evidence="7 8" key="1">
    <citation type="submission" date="2016-10" db="EMBL/GenBank/DDBJ databases">
        <title>Complete Genome Sequence of Peptococcaceae strain DCMF.</title>
        <authorList>
            <person name="Edwards R.J."/>
            <person name="Holland S.I."/>
            <person name="Deshpande N.P."/>
            <person name="Wong Y.K."/>
            <person name="Ertan H."/>
            <person name="Manefield M."/>
            <person name="Russell T.L."/>
            <person name="Lee M.J."/>
        </authorList>
    </citation>
    <scope>NUCLEOTIDE SEQUENCE [LARGE SCALE GENOMIC DNA]</scope>
    <source>
        <strain evidence="7 8">DCMF</strain>
    </source>
</reference>
<comment type="subcellular location">
    <subcellularLocation>
        <location evidence="1 6">Cytoplasm</location>
        <location evidence="1 6">Cytosol</location>
    </subcellularLocation>
</comment>
<dbReference type="KEGG" id="fwa:DCMF_13765"/>
<accession>A0A3G1KTD0</accession>
<keyword evidence="7" id="KW-0966">Cell projection</keyword>
<dbReference type="GO" id="GO:0005829">
    <property type="term" value="C:cytosol"/>
    <property type="evidence" value="ECO:0007669"/>
    <property type="project" value="UniProtKB-SubCell"/>
</dbReference>
<evidence type="ECO:0000256" key="2">
    <source>
        <dbReference type="ARBA" id="ARBA00008787"/>
    </source>
</evidence>
<keyword evidence="7" id="KW-0969">Cilium</keyword>
<sequence>MANINNPYQVYRQTQIKTASQGDLVLMLYDGAIRFTKQAAAALEEKNWENSCNYFVRAQDIVEELDQTLDLSVGEVAENLHRVYRSMKYFLVRANMQKDPVLAGRVCKMLEKLRAAWAVVFSKSPGHEEREGSIGA</sequence>
<keyword evidence="3 6" id="KW-0963">Cytoplasm</keyword>